<dbReference type="InterPro" id="IPR010606">
    <property type="entry name" value="Mib_Herc2"/>
</dbReference>
<evidence type="ECO:0000256" key="2">
    <source>
        <dbReference type="ARBA" id="ARBA00004496"/>
    </source>
</evidence>
<dbReference type="Gene3D" id="3.90.228.10">
    <property type="match status" value="1"/>
</dbReference>
<dbReference type="PANTHER" id="PTHR24202:SF4">
    <property type="entry name" value="E3 UBIQUITIN-PROTEIN LIGASE MIB2-RELATED"/>
    <property type="match status" value="1"/>
</dbReference>
<evidence type="ECO:0000256" key="6">
    <source>
        <dbReference type="ARBA" id="ARBA00022723"/>
    </source>
</evidence>
<feature type="repeat" description="ANK" evidence="11">
    <location>
        <begin position="516"/>
        <end position="548"/>
    </location>
</feature>
<dbReference type="InterPro" id="IPR012317">
    <property type="entry name" value="Poly(ADP-ribose)pol_cat_dom"/>
</dbReference>
<dbReference type="Gene3D" id="3.30.60.90">
    <property type="match status" value="1"/>
</dbReference>
<dbReference type="Pfam" id="PF00644">
    <property type="entry name" value="PARP"/>
    <property type="match status" value="1"/>
</dbReference>
<keyword evidence="6" id="KW-0479">Metal-binding</keyword>
<dbReference type="PROSITE" id="PS50088">
    <property type="entry name" value="ANK_REPEAT"/>
    <property type="match status" value="4"/>
</dbReference>
<evidence type="ECO:0000256" key="10">
    <source>
        <dbReference type="ARBA" id="ARBA00022833"/>
    </source>
</evidence>
<keyword evidence="18" id="KW-1185">Reference proteome</keyword>
<keyword evidence="7" id="KW-0677">Repeat</keyword>
<dbReference type="GO" id="GO:0061630">
    <property type="term" value="F:ubiquitin protein ligase activity"/>
    <property type="evidence" value="ECO:0007669"/>
    <property type="project" value="UniProtKB-EC"/>
</dbReference>
<feature type="repeat" description="ANK" evidence="11">
    <location>
        <begin position="688"/>
        <end position="720"/>
    </location>
</feature>
<feature type="domain" description="ZZ-type" evidence="14">
    <location>
        <begin position="79"/>
        <end position="131"/>
    </location>
</feature>
<dbReference type="Pfam" id="PF00569">
    <property type="entry name" value="ZZ"/>
    <property type="match status" value="1"/>
</dbReference>
<keyword evidence="4" id="KW-0963">Cytoplasm</keyword>
<dbReference type="PRINTS" id="PR01415">
    <property type="entry name" value="ANKYRIN"/>
</dbReference>
<dbReference type="PROSITE" id="PS51059">
    <property type="entry name" value="PARP_CATALYTIC"/>
    <property type="match status" value="1"/>
</dbReference>
<dbReference type="Pfam" id="PF18346">
    <property type="entry name" value="SH3_15"/>
    <property type="match status" value="2"/>
</dbReference>
<evidence type="ECO:0000256" key="11">
    <source>
        <dbReference type="PROSITE-ProRule" id="PRU00023"/>
    </source>
</evidence>
<dbReference type="InterPro" id="IPR037252">
    <property type="entry name" value="Mib_Herc2_sf"/>
</dbReference>
<evidence type="ECO:0000256" key="7">
    <source>
        <dbReference type="ARBA" id="ARBA00022737"/>
    </source>
</evidence>
<dbReference type="UniPathway" id="UPA00143"/>
<feature type="domain" description="PARP catalytic" evidence="15">
    <location>
        <begin position="817"/>
        <end position="1012"/>
    </location>
</feature>
<dbReference type="CDD" id="cd01439">
    <property type="entry name" value="TCCD_inducible_PARP_like"/>
    <property type="match status" value="1"/>
</dbReference>
<dbReference type="GO" id="GO:0005737">
    <property type="term" value="C:cytoplasm"/>
    <property type="evidence" value="ECO:0007669"/>
    <property type="project" value="UniProtKB-SubCell"/>
</dbReference>
<dbReference type="PROSITE" id="PS51416">
    <property type="entry name" value="MIB_HERC2"/>
    <property type="match status" value="2"/>
</dbReference>
<dbReference type="InterPro" id="IPR002110">
    <property type="entry name" value="Ankyrin_rpt"/>
</dbReference>
<accession>A0A210R0B1</accession>
<keyword evidence="11" id="KW-0040">ANK repeat</keyword>
<dbReference type="SMART" id="SM00291">
    <property type="entry name" value="ZnF_ZZ"/>
    <property type="match status" value="1"/>
</dbReference>
<evidence type="ECO:0000256" key="8">
    <source>
        <dbReference type="ARBA" id="ARBA00022771"/>
    </source>
</evidence>
<dbReference type="PROSITE" id="PS50135">
    <property type="entry name" value="ZF_ZZ_2"/>
    <property type="match status" value="1"/>
</dbReference>
<comment type="catalytic activity">
    <reaction evidence="1">
        <text>S-ubiquitinyl-[E2 ubiquitin-conjugating enzyme]-L-cysteine + [acceptor protein]-L-lysine = [E2 ubiquitin-conjugating enzyme]-L-cysteine + N(6)-ubiquitinyl-[acceptor protein]-L-lysine.</text>
        <dbReference type="EC" id="2.3.2.27"/>
    </reaction>
</comment>
<dbReference type="PROSITE" id="PS01357">
    <property type="entry name" value="ZF_ZZ_1"/>
    <property type="match status" value="1"/>
</dbReference>
<evidence type="ECO:0000256" key="1">
    <source>
        <dbReference type="ARBA" id="ARBA00000900"/>
    </source>
</evidence>
<dbReference type="AlphaFoldDB" id="A0A210R0B1"/>
<keyword evidence="13" id="KW-0520">NAD</keyword>
<organism evidence="17 18">
    <name type="scientific">Mizuhopecten yessoensis</name>
    <name type="common">Japanese scallop</name>
    <name type="synonym">Patinopecten yessoensis</name>
    <dbReference type="NCBI Taxonomy" id="6573"/>
    <lineage>
        <taxon>Eukaryota</taxon>
        <taxon>Metazoa</taxon>
        <taxon>Spiralia</taxon>
        <taxon>Lophotrochozoa</taxon>
        <taxon>Mollusca</taxon>
        <taxon>Bivalvia</taxon>
        <taxon>Autobranchia</taxon>
        <taxon>Pteriomorphia</taxon>
        <taxon>Pectinida</taxon>
        <taxon>Pectinoidea</taxon>
        <taxon>Pectinidae</taxon>
        <taxon>Mizuhopecten</taxon>
    </lineage>
</organism>
<dbReference type="SUPFAM" id="SSF159034">
    <property type="entry name" value="Mib/herc2 domain-like"/>
    <property type="match status" value="2"/>
</dbReference>
<dbReference type="SMART" id="SM00248">
    <property type="entry name" value="ANK"/>
    <property type="match status" value="9"/>
</dbReference>
<dbReference type="STRING" id="6573.A0A210R0B1"/>
<evidence type="ECO:0000256" key="9">
    <source>
        <dbReference type="ARBA" id="ARBA00022786"/>
    </source>
</evidence>
<dbReference type="EC" id="2.4.2.-" evidence="13"/>
<dbReference type="Pfam" id="PF00023">
    <property type="entry name" value="Ank"/>
    <property type="match status" value="1"/>
</dbReference>
<keyword evidence="13" id="KW-0328">Glycosyltransferase</keyword>
<feature type="domain" description="MIB/HERC2" evidence="16">
    <location>
        <begin position="142"/>
        <end position="221"/>
    </location>
</feature>
<reference evidence="17 18" key="1">
    <citation type="journal article" date="2017" name="Nat. Ecol. Evol.">
        <title>Scallop genome provides insights into evolution of bilaterian karyotype and development.</title>
        <authorList>
            <person name="Wang S."/>
            <person name="Zhang J."/>
            <person name="Jiao W."/>
            <person name="Li J."/>
            <person name="Xun X."/>
            <person name="Sun Y."/>
            <person name="Guo X."/>
            <person name="Huan P."/>
            <person name="Dong B."/>
            <person name="Zhang L."/>
            <person name="Hu X."/>
            <person name="Sun X."/>
            <person name="Wang J."/>
            <person name="Zhao C."/>
            <person name="Wang Y."/>
            <person name="Wang D."/>
            <person name="Huang X."/>
            <person name="Wang R."/>
            <person name="Lv J."/>
            <person name="Li Y."/>
            <person name="Zhang Z."/>
            <person name="Liu B."/>
            <person name="Lu W."/>
            <person name="Hui Y."/>
            <person name="Liang J."/>
            <person name="Zhou Z."/>
            <person name="Hou R."/>
            <person name="Li X."/>
            <person name="Liu Y."/>
            <person name="Li H."/>
            <person name="Ning X."/>
            <person name="Lin Y."/>
            <person name="Zhao L."/>
            <person name="Xing Q."/>
            <person name="Dou J."/>
            <person name="Li Y."/>
            <person name="Mao J."/>
            <person name="Guo H."/>
            <person name="Dou H."/>
            <person name="Li T."/>
            <person name="Mu C."/>
            <person name="Jiang W."/>
            <person name="Fu Q."/>
            <person name="Fu X."/>
            <person name="Miao Y."/>
            <person name="Liu J."/>
            <person name="Yu Q."/>
            <person name="Li R."/>
            <person name="Liao H."/>
            <person name="Li X."/>
            <person name="Kong Y."/>
            <person name="Jiang Z."/>
            <person name="Chourrout D."/>
            <person name="Li R."/>
            <person name="Bao Z."/>
        </authorList>
    </citation>
    <scope>NUCLEOTIDE SEQUENCE [LARGE SCALE GENOMIC DNA]</scope>
    <source>
        <strain evidence="17 18">PY_sf001</strain>
    </source>
</reference>
<evidence type="ECO:0000313" key="18">
    <source>
        <dbReference type="Proteomes" id="UP000242188"/>
    </source>
</evidence>
<dbReference type="GO" id="GO:0016567">
    <property type="term" value="P:protein ubiquitination"/>
    <property type="evidence" value="ECO:0007669"/>
    <property type="project" value="UniProtKB-UniPathway"/>
</dbReference>
<comment type="subcellular location">
    <subcellularLocation>
        <location evidence="2">Cytoplasm</location>
    </subcellularLocation>
</comment>
<keyword evidence="8 12" id="KW-0863">Zinc-finger</keyword>
<feature type="repeat" description="ANK" evidence="11">
    <location>
        <begin position="483"/>
        <end position="515"/>
    </location>
</feature>
<evidence type="ECO:0000313" key="17">
    <source>
        <dbReference type="EMBL" id="OWF54450.1"/>
    </source>
</evidence>
<dbReference type="EMBL" id="NEDP02001044">
    <property type="protein sequence ID" value="OWF54450.1"/>
    <property type="molecule type" value="Genomic_DNA"/>
</dbReference>
<dbReference type="PANTHER" id="PTHR24202">
    <property type="entry name" value="E3 UBIQUITIN-PROTEIN LIGASE MIB2"/>
    <property type="match status" value="1"/>
</dbReference>
<evidence type="ECO:0000256" key="5">
    <source>
        <dbReference type="ARBA" id="ARBA00022679"/>
    </source>
</evidence>
<dbReference type="Gene3D" id="2.30.30.40">
    <property type="entry name" value="SH3 Domains"/>
    <property type="match status" value="2"/>
</dbReference>
<proteinExistence type="predicted"/>
<evidence type="ECO:0000256" key="13">
    <source>
        <dbReference type="RuleBase" id="RU362114"/>
    </source>
</evidence>
<dbReference type="SUPFAM" id="SSF48403">
    <property type="entry name" value="Ankyrin repeat"/>
    <property type="match status" value="1"/>
</dbReference>
<dbReference type="SUPFAM" id="SSF57850">
    <property type="entry name" value="RING/U-box"/>
    <property type="match status" value="1"/>
</dbReference>
<evidence type="ECO:0000256" key="3">
    <source>
        <dbReference type="ARBA" id="ARBA00004906"/>
    </source>
</evidence>
<dbReference type="InterPro" id="IPR040847">
    <property type="entry name" value="SH3_15"/>
</dbReference>
<dbReference type="PROSITE" id="PS50297">
    <property type="entry name" value="ANK_REP_REGION"/>
    <property type="match status" value="4"/>
</dbReference>
<evidence type="ECO:0000256" key="4">
    <source>
        <dbReference type="ARBA" id="ARBA00022490"/>
    </source>
</evidence>
<keyword evidence="9" id="KW-0833">Ubl conjugation pathway</keyword>
<feature type="repeat" description="ANK" evidence="11">
    <location>
        <begin position="549"/>
        <end position="581"/>
    </location>
</feature>
<name>A0A210R0B1_MIZYE</name>
<dbReference type="Pfam" id="PF06701">
    <property type="entry name" value="MIB_HERC2"/>
    <property type="match status" value="2"/>
</dbReference>
<comment type="pathway">
    <text evidence="3">Protein modification; protein ubiquitination.</text>
</comment>
<gene>
    <name evidence="17" type="ORF">KP79_PYT21627</name>
</gene>
<dbReference type="Gene3D" id="1.25.40.20">
    <property type="entry name" value="Ankyrin repeat-containing domain"/>
    <property type="match status" value="3"/>
</dbReference>
<dbReference type="InterPro" id="IPR043145">
    <property type="entry name" value="Znf_ZZ_sf"/>
</dbReference>
<evidence type="ECO:0000259" key="14">
    <source>
        <dbReference type="PROSITE" id="PS50135"/>
    </source>
</evidence>
<evidence type="ECO:0000259" key="16">
    <source>
        <dbReference type="PROSITE" id="PS51416"/>
    </source>
</evidence>
<dbReference type="Pfam" id="PF12796">
    <property type="entry name" value="Ank_2"/>
    <property type="match status" value="2"/>
</dbReference>
<protein>
    <recommendedName>
        <fullName evidence="13">Poly [ADP-ribose] polymerase</fullName>
        <shortName evidence="13">PARP</shortName>
        <ecNumber evidence="13">2.4.2.-</ecNumber>
    </recommendedName>
</protein>
<keyword evidence="10" id="KW-0862">Zinc</keyword>
<comment type="caution">
    <text evidence="17">The sequence shown here is derived from an EMBL/GenBank/DDBJ whole genome shotgun (WGS) entry which is preliminary data.</text>
</comment>
<dbReference type="GO" id="GO:0003950">
    <property type="term" value="F:NAD+ poly-ADP-ribosyltransferase activity"/>
    <property type="evidence" value="ECO:0007669"/>
    <property type="project" value="UniProtKB-UniRule"/>
</dbReference>
<sequence length="1012" mass="112959">MIGHLKPGTRVVRGPDWNSKKQDSGEGYLGTVIYVPKSEMADKKVTVIWDSGRELRYRSGHDGKYDLRIFDTAQIGIKHEYVSCSECKETPIAGLRWKCSSCPDISLCSPCYMGDKHDIRHGFVRIDVEKATPWAVQKREGSRQEDSRGMFVGTEVMRGPHWKWKNVDGGEGEIGIVTKLKEWNSHSQRGGVSISWKNAKEEHLHRLGGEGCVDVIFNRSKQSKSGGKYYPEHLPLVDVVNKGNYTVALKPSDKVQVCMDVKALRQLQDNPDKHSPWSSEMEQCIKEVGTIVQLLHKGELARVQYVDGQIFDLNRKALTRIHTFSKDDLVEILGDKEKIKVLQAGHGGWNDDMEQVLQKQGRIARIDSDGDVRVKVDERVWIFNPVCIQASSPKGAEASSPPSLMGTTVVMDDDDDSSEEKEMSISGRDVSETIAQLFVDMLKVQPPVQAASANIVQAAAQNDINTIQQVLSQKPDKVNFSQDGKTALHLACYEGHSQVVTLLLKYNANLDLQDGEGDSALHYAAFGKETETMKQLLNAGAKVNIVNKAGHSPLHISIGKACEEAVEILVRHGSDVNIKADDGDTTMHDAVQQRMGQPRIMLAVLRGHDADYTIPNQDGFNVLQWAGLKNSVQAMDVILEMNKNFVNDQTAEGFTVLHIVAANNFVDATNCLVAKPNINVNIDIGDKEKKTPLHCAVNGGHKQVIELLIAAESDVNAQDVFGNTALHLALSKSGPSRECDKIMGAKQDHEVGTQIICLLLESRANIMLKNKDGDTPLDLASDPMVRKFMEKLADKAKHNKFETTKRGINLPSNWDPLTKGQAFTRVPVSVEAGGILKMEYENVSKKFRSTLPQAKIFTIQRVQNMFLWEVYYLKKRQLEGQYGMGGANELELFHGTLPDKIDKICKENLDFRLAGERVGAIFGQGTYFAVEAKYSDLYAQADEKRHKYMVLTRVLAGKSCVGKNQYRRPPPVDQSDPHSRLYDCCVDNVKNPKIFCLFDTNQYYPEYIIEYM</sequence>
<dbReference type="GO" id="GO:0008270">
    <property type="term" value="F:zinc ion binding"/>
    <property type="evidence" value="ECO:0007669"/>
    <property type="project" value="UniProtKB-KW"/>
</dbReference>
<feature type="domain" description="MIB/HERC2" evidence="16">
    <location>
        <begin position="1"/>
        <end position="73"/>
    </location>
</feature>
<evidence type="ECO:0000256" key="12">
    <source>
        <dbReference type="PROSITE-ProRule" id="PRU00228"/>
    </source>
</evidence>
<dbReference type="InterPro" id="IPR000433">
    <property type="entry name" value="Znf_ZZ"/>
</dbReference>
<dbReference type="OrthoDB" id="6133115at2759"/>
<dbReference type="Proteomes" id="UP000242188">
    <property type="component" value="Unassembled WGS sequence"/>
</dbReference>
<dbReference type="SUPFAM" id="SSF56399">
    <property type="entry name" value="ADP-ribosylation"/>
    <property type="match status" value="1"/>
</dbReference>
<evidence type="ECO:0000259" key="15">
    <source>
        <dbReference type="PROSITE" id="PS51059"/>
    </source>
</evidence>
<dbReference type="InterPro" id="IPR036770">
    <property type="entry name" value="Ankyrin_rpt-contain_sf"/>
</dbReference>
<keyword evidence="5 13" id="KW-0808">Transferase</keyword>